<evidence type="ECO:0000256" key="2">
    <source>
        <dbReference type="SAM" id="MobiDB-lite"/>
    </source>
</evidence>
<dbReference type="InterPro" id="IPR038096">
    <property type="entry name" value="TEA/ATTS_sf"/>
</dbReference>
<protein>
    <recommendedName>
        <fullName evidence="3">TEA domain-containing protein</fullName>
    </recommendedName>
</protein>
<accession>A0ABR3JH24</accession>
<feature type="compositionally biased region" description="Polar residues" evidence="2">
    <location>
        <begin position="170"/>
        <end position="210"/>
    </location>
</feature>
<dbReference type="Gene3D" id="6.10.20.40">
    <property type="entry name" value="TEA/ATTS domain"/>
    <property type="match status" value="1"/>
</dbReference>
<sequence length="608" mass="66836">MSTPSTIPTPRRSAPTHNAPTKKKTKQAPACEAESSAASILELLGTGRKSYKRVDGETTVWCPSLELLLLACLALYEQETAGTVAEEHLRYVRRNATTAQLMNAITDKLDVDESEKSILRRTPKQVGSRIQQLQHSAKNPELQSWVLKKTVADEALSTPVRKNRDARFNPLTTKSRYSSSAPFNQKATPDNLPTSSFPAHQSKVSRPRQQVLRTCVKSSPHSSCRPLEGLDMYPTLGPQLIAWLDALRACTGPIPPMYLERLDSFSHFGPPPPPSFSSSTQSSPRPSSQPRSSIYGLLSSPTSCQQASSLSGQLPTALSIDQSSSSSDWGPTSWTPSLTTETSSRESSPFSEGLENPATVIEVLILPFSATTPQAPPVPVNLQCTSLQYVPFDLPSSAFPLSRPWVQLISQVPLDEGTTFEVIDNRAQTITALPQCCTNLWPGVHQQQLDSYSFDFPFLETFGRAHDPSQVTVRQTSRLTLSEGERRGHTNTPSHRIIIEYRLDMTKKPYVPAPMSRHRNFLPVVPTEPVLDMAPIQPKPYSYASRPHLASPYGSHPKLSPRTTAALYPPPVCNSSLYASPDFSMCLALPDVADLLPNLSGPSNYFYN</sequence>
<feature type="compositionally biased region" description="Low complexity" evidence="2">
    <location>
        <begin position="319"/>
        <end position="352"/>
    </location>
</feature>
<feature type="domain" description="TEA" evidence="3">
    <location>
        <begin position="58"/>
        <end position="135"/>
    </location>
</feature>
<evidence type="ECO:0000313" key="4">
    <source>
        <dbReference type="EMBL" id="KAL0955040.1"/>
    </source>
</evidence>
<dbReference type="EMBL" id="JASNQZ010000007">
    <property type="protein sequence ID" value="KAL0955040.1"/>
    <property type="molecule type" value="Genomic_DNA"/>
</dbReference>
<keyword evidence="5" id="KW-1185">Reference proteome</keyword>
<reference evidence="5" key="1">
    <citation type="submission" date="2024-06" db="EMBL/GenBank/DDBJ databases">
        <title>Multi-omics analyses provide insights into the biosynthesis of the anticancer antibiotic pleurotin in Hohenbuehelia grisea.</title>
        <authorList>
            <person name="Weaver J.A."/>
            <person name="Alberti F."/>
        </authorList>
    </citation>
    <scope>NUCLEOTIDE SEQUENCE [LARGE SCALE GENOMIC DNA]</scope>
    <source>
        <strain evidence="5">T-177</strain>
    </source>
</reference>
<feature type="compositionally biased region" description="Low complexity" evidence="2">
    <location>
        <begin position="276"/>
        <end position="293"/>
    </location>
</feature>
<feature type="region of interest" description="Disordered" evidence="2">
    <location>
        <begin position="161"/>
        <end position="210"/>
    </location>
</feature>
<dbReference type="Proteomes" id="UP001556367">
    <property type="component" value="Unassembled WGS sequence"/>
</dbReference>
<name>A0ABR3JH24_9AGAR</name>
<dbReference type="Pfam" id="PF01285">
    <property type="entry name" value="TEA"/>
    <property type="match status" value="1"/>
</dbReference>
<proteinExistence type="inferred from homology"/>
<organism evidence="4 5">
    <name type="scientific">Hohenbuehelia grisea</name>
    <dbReference type="NCBI Taxonomy" id="104357"/>
    <lineage>
        <taxon>Eukaryota</taxon>
        <taxon>Fungi</taxon>
        <taxon>Dikarya</taxon>
        <taxon>Basidiomycota</taxon>
        <taxon>Agaricomycotina</taxon>
        <taxon>Agaricomycetes</taxon>
        <taxon>Agaricomycetidae</taxon>
        <taxon>Agaricales</taxon>
        <taxon>Pleurotineae</taxon>
        <taxon>Pleurotaceae</taxon>
        <taxon>Hohenbuehelia</taxon>
    </lineage>
</organism>
<evidence type="ECO:0000256" key="1">
    <source>
        <dbReference type="ARBA" id="ARBA00008421"/>
    </source>
</evidence>
<evidence type="ECO:0000313" key="5">
    <source>
        <dbReference type="Proteomes" id="UP001556367"/>
    </source>
</evidence>
<gene>
    <name evidence="4" type="ORF">HGRIS_003958</name>
</gene>
<evidence type="ECO:0000259" key="3">
    <source>
        <dbReference type="Pfam" id="PF01285"/>
    </source>
</evidence>
<feature type="region of interest" description="Disordered" evidence="2">
    <location>
        <begin position="319"/>
        <end position="353"/>
    </location>
</feature>
<feature type="region of interest" description="Disordered" evidence="2">
    <location>
        <begin position="265"/>
        <end position="296"/>
    </location>
</feature>
<dbReference type="InterPro" id="IPR000818">
    <property type="entry name" value="TEA/ATTS_dom"/>
</dbReference>
<comment type="caution">
    <text evidence="4">The sequence shown here is derived from an EMBL/GenBank/DDBJ whole genome shotgun (WGS) entry which is preliminary data.</text>
</comment>
<feature type="region of interest" description="Disordered" evidence="2">
    <location>
        <begin position="1"/>
        <end position="31"/>
    </location>
</feature>
<comment type="similarity">
    <text evidence="1">Belongs to the TEC1 family.</text>
</comment>